<evidence type="ECO:0000259" key="3">
    <source>
        <dbReference type="PROSITE" id="PS51866"/>
    </source>
</evidence>
<dbReference type="Pfam" id="PF03459">
    <property type="entry name" value="TOBE"/>
    <property type="match status" value="2"/>
</dbReference>
<dbReference type="Proteomes" id="UP000658320">
    <property type="component" value="Unassembled WGS sequence"/>
</dbReference>
<dbReference type="InterPro" id="IPR008995">
    <property type="entry name" value="Mo/tungstate-bd_C_term_dom"/>
</dbReference>
<feature type="domain" description="Mop" evidence="3">
    <location>
        <begin position="76"/>
        <end position="141"/>
    </location>
</feature>
<proteinExistence type="predicted"/>
<dbReference type="InterPro" id="IPR005116">
    <property type="entry name" value="Transp-assoc_OB_typ1"/>
</dbReference>
<evidence type="ECO:0000256" key="1">
    <source>
        <dbReference type="ARBA" id="ARBA00022505"/>
    </source>
</evidence>
<dbReference type="NCBIfam" id="TIGR00638">
    <property type="entry name" value="Mop"/>
    <property type="match status" value="2"/>
</dbReference>
<comment type="caution">
    <text evidence="4">The sequence shown here is derived from an EMBL/GenBank/DDBJ whole genome shotgun (WGS) entry which is preliminary data.</text>
</comment>
<gene>
    <name evidence="4" type="ORF">GCM10010251_93420</name>
</gene>
<organism evidence="4 5">
    <name type="scientific">Streptomyces aurantiogriseus</name>
    <dbReference type="NCBI Taxonomy" id="66870"/>
    <lineage>
        <taxon>Bacteria</taxon>
        <taxon>Bacillati</taxon>
        <taxon>Actinomycetota</taxon>
        <taxon>Actinomycetes</taxon>
        <taxon>Kitasatosporales</taxon>
        <taxon>Streptomycetaceae</taxon>
        <taxon>Streptomyces</taxon>
    </lineage>
</organism>
<dbReference type="EMBL" id="BMSX01000042">
    <property type="protein sequence ID" value="GGR61928.1"/>
    <property type="molecule type" value="Genomic_DNA"/>
</dbReference>
<evidence type="ECO:0000313" key="4">
    <source>
        <dbReference type="EMBL" id="GGR61928.1"/>
    </source>
</evidence>
<reference evidence="4" key="2">
    <citation type="submission" date="2020-09" db="EMBL/GenBank/DDBJ databases">
        <authorList>
            <person name="Sun Q."/>
            <person name="Ohkuma M."/>
        </authorList>
    </citation>
    <scope>NUCLEOTIDE SEQUENCE</scope>
    <source>
        <strain evidence="4">JCM 4346</strain>
    </source>
</reference>
<dbReference type="AlphaFoldDB" id="A0A918FP10"/>
<sequence length="142" mass="14130">MLLMTLSIRNQLPGTVTTVTPGEVMATVGVRLTGGQSLTAAITRDAVTELGLTPGSSVRALVKSTEVAVATGPVEGLSIRNRIPGTVTGIVTGGAMASVGLSVDGGELTAVITKDAVDDLALTTGSRAVALIKSTEISLATA</sequence>
<protein>
    <submittedName>
        <fullName evidence="4">Molybdenum-binding protein</fullName>
    </submittedName>
</protein>
<dbReference type="InterPro" id="IPR004606">
    <property type="entry name" value="Mop_domain"/>
</dbReference>
<reference evidence="4" key="1">
    <citation type="journal article" date="2014" name="Int. J. Syst. Evol. Microbiol.">
        <title>Complete genome sequence of Corynebacterium casei LMG S-19264T (=DSM 44701T), isolated from a smear-ripened cheese.</title>
        <authorList>
            <consortium name="US DOE Joint Genome Institute (JGI-PGF)"/>
            <person name="Walter F."/>
            <person name="Albersmeier A."/>
            <person name="Kalinowski J."/>
            <person name="Ruckert C."/>
        </authorList>
    </citation>
    <scope>NUCLEOTIDE SEQUENCE</scope>
    <source>
        <strain evidence="4">JCM 4346</strain>
    </source>
</reference>
<keyword evidence="5" id="KW-1185">Reference proteome</keyword>
<name>A0A918FP10_9ACTN</name>
<keyword evidence="1 2" id="KW-0500">Molybdenum</keyword>
<accession>A0A918FP10</accession>
<evidence type="ECO:0000256" key="2">
    <source>
        <dbReference type="PROSITE-ProRule" id="PRU01213"/>
    </source>
</evidence>
<feature type="domain" description="Mop" evidence="3">
    <location>
        <begin position="5"/>
        <end position="71"/>
    </location>
</feature>
<dbReference type="PROSITE" id="PS51866">
    <property type="entry name" value="MOP"/>
    <property type="match status" value="2"/>
</dbReference>
<dbReference type="Gene3D" id="2.40.50.100">
    <property type="match status" value="2"/>
</dbReference>
<dbReference type="SUPFAM" id="SSF50331">
    <property type="entry name" value="MOP-like"/>
    <property type="match status" value="2"/>
</dbReference>
<dbReference type="GO" id="GO:0015689">
    <property type="term" value="P:molybdate ion transport"/>
    <property type="evidence" value="ECO:0007669"/>
    <property type="project" value="InterPro"/>
</dbReference>
<evidence type="ECO:0000313" key="5">
    <source>
        <dbReference type="Proteomes" id="UP000658320"/>
    </source>
</evidence>